<reference evidence="2 3" key="1">
    <citation type="journal article" date="2020" name="Mol. Biol. Evol.">
        <title>Distinct Expression and Methylation Patterns for Genes with Different Fates following a Single Whole-Genome Duplication in Flowering Plants.</title>
        <authorList>
            <person name="Shi T."/>
            <person name="Rahmani R.S."/>
            <person name="Gugger P.F."/>
            <person name="Wang M."/>
            <person name="Li H."/>
            <person name="Zhang Y."/>
            <person name="Li Z."/>
            <person name="Wang Q."/>
            <person name="Van de Peer Y."/>
            <person name="Marchal K."/>
            <person name="Chen J."/>
        </authorList>
    </citation>
    <scope>NUCLEOTIDE SEQUENCE [LARGE SCALE GENOMIC DNA]</scope>
    <source>
        <tissue evidence="2">Leaf</tissue>
    </source>
</reference>
<evidence type="ECO:0000256" key="1">
    <source>
        <dbReference type="SAM" id="MobiDB-lite"/>
    </source>
</evidence>
<comment type="caution">
    <text evidence="2">The sequence shown here is derived from an EMBL/GenBank/DDBJ whole genome shotgun (WGS) entry which is preliminary data.</text>
</comment>
<evidence type="ECO:0000313" key="3">
    <source>
        <dbReference type="Proteomes" id="UP000607653"/>
    </source>
</evidence>
<dbReference type="Proteomes" id="UP000607653">
    <property type="component" value="Unassembled WGS sequence"/>
</dbReference>
<gene>
    <name evidence="2" type="ORF">HUJ06_021773</name>
</gene>
<proteinExistence type="predicted"/>
<dbReference type="AlphaFoldDB" id="A0A822XIT7"/>
<feature type="compositionally biased region" description="Basic and acidic residues" evidence="1">
    <location>
        <begin position="49"/>
        <end position="58"/>
    </location>
</feature>
<evidence type="ECO:0000313" key="2">
    <source>
        <dbReference type="EMBL" id="DAD20310.1"/>
    </source>
</evidence>
<protein>
    <submittedName>
        <fullName evidence="2">Uncharacterized protein</fullName>
    </submittedName>
</protein>
<name>A0A822XIT7_NELNU</name>
<feature type="region of interest" description="Disordered" evidence="1">
    <location>
        <begin position="1"/>
        <end position="58"/>
    </location>
</feature>
<sequence>MRKCRSEIFRLQQQRKQGHRSDLREAVTSKRKRPSFDEETGPPSFSFRNDGENRKAKELSRGRLSLVNLLRLLETRIVQLQLSPSNRVGRELREESGLLGKHFLERGDQASPSGSPKSTCLSMGPTGHRIVQRVISLCPIYTHRIVSNTKSLKL</sequence>
<organism evidence="2 3">
    <name type="scientific">Nelumbo nucifera</name>
    <name type="common">Sacred lotus</name>
    <dbReference type="NCBI Taxonomy" id="4432"/>
    <lineage>
        <taxon>Eukaryota</taxon>
        <taxon>Viridiplantae</taxon>
        <taxon>Streptophyta</taxon>
        <taxon>Embryophyta</taxon>
        <taxon>Tracheophyta</taxon>
        <taxon>Spermatophyta</taxon>
        <taxon>Magnoliopsida</taxon>
        <taxon>Proteales</taxon>
        <taxon>Nelumbonaceae</taxon>
        <taxon>Nelumbo</taxon>
    </lineage>
</organism>
<accession>A0A822XIT7</accession>
<dbReference type="EMBL" id="DUZY01000001">
    <property type="protein sequence ID" value="DAD20310.1"/>
    <property type="molecule type" value="Genomic_DNA"/>
</dbReference>
<keyword evidence="3" id="KW-1185">Reference proteome</keyword>
<feature type="compositionally biased region" description="Basic and acidic residues" evidence="1">
    <location>
        <begin position="19"/>
        <end position="28"/>
    </location>
</feature>